<dbReference type="STRING" id="28573.A0A0U1M7D0"/>
<dbReference type="OrthoDB" id="1470350at2759"/>
<dbReference type="InterPro" id="IPR036396">
    <property type="entry name" value="Cyt_P450_sf"/>
</dbReference>
<feature type="binding site" description="axial binding residue" evidence="9">
    <location>
        <position position="457"/>
    </location>
    <ligand>
        <name>heme</name>
        <dbReference type="ChEBI" id="CHEBI:30413"/>
    </ligand>
    <ligandPart>
        <name>Fe</name>
        <dbReference type="ChEBI" id="CHEBI:18248"/>
    </ligandPart>
</feature>
<evidence type="ECO:0000256" key="5">
    <source>
        <dbReference type="ARBA" id="ARBA00022723"/>
    </source>
</evidence>
<dbReference type="GO" id="GO:0016705">
    <property type="term" value="F:oxidoreductase activity, acting on paired donors, with incorporation or reduction of molecular oxygen"/>
    <property type="evidence" value="ECO:0007669"/>
    <property type="project" value="InterPro"/>
</dbReference>
<sequence>MASLIDAGDFGRDLPLFIAQGVVTLVVVYSLSKVVYNLWLHPLRSYPGPWLARATGAYVAFLEINGNLHHKTKEWHEKYGEVVRTAPHRLSYSTGQAWNDICGHRSSAQKSVFDKDHDFFLKSANGHHSVLSANGEQHRRLRRLLAHAFSDRALRLQEACLQGYVDLFISQLKKRAATDNGVVNMVHWFNFTTFDIIGDLAFGDSFSLLKNGVWNRYLQSIFGLLEYNAFHRLAKSLIPLPWKTYLVEKLSPKGIREDFLYQDELSREKLSRRLTLDTERQDFVYHMLKGSKEAIGPEGLTFEEMVSQGRILIIAGSETTATLLSGMLYFLLKNPSSLARLVDEIRAAFSSEDEINIQSVARLSYLHGVLEESLRMYPPVPNALPRVAPPEGAVICGKFVPGGTSVGLHHWTCYHSEKNFFEPETFHPERWLDNKDPRFMNDDKDAFHPFSHGPRNCLGKNLAYAELRLIVSKFFWNFDVELQPESDNWTQQKTNVLWKKKPLYVKLLPREAV</sequence>
<evidence type="ECO:0000256" key="3">
    <source>
        <dbReference type="ARBA" id="ARBA00010617"/>
    </source>
</evidence>
<dbReference type="InterPro" id="IPR050121">
    <property type="entry name" value="Cytochrome_P450_monoxygenase"/>
</dbReference>
<dbReference type="InterPro" id="IPR002401">
    <property type="entry name" value="Cyt_P450_E_grp-I"/>
</dbReference>
<keyword evidence="12" id="KW-1185">Reference proteome</keyword>
<dbReference type="PANTHER" id="PTHR24305:SF210">
    <property type="entry name" value="CYTOCHROME P450 MONOOXYGENASE ASQL-RELATED"/>
    <property type="match status" value="1"/>
</dbReference>
<evidence type="ECO:0000256" key="2">
    <source>
        <dbReference type="ARBA" id="ARBA00005179"/>
    </source>
</evidence>
<evidence type="ECO:0000256" key="1">
    <source>
        <dbReference type="ARBA" id="ARBA00001971"/>
    </source>
</evidence>
<dbReference type="OMA" id="EESKDWH"/>
<dbReference type="PROSITE" id="PS00086">
    <property type="entry name" value="CYTOCHROME_P450"/>
    <property type="match status" value="1"/>
</dbReference>
<evidence type="ECO:0000256" key="9">
    <source>
        <dbReference type="PIRSR" id="PIRSR602401-1"/>
    </source>
</evidence>
<dbReference type="GO" id="GO:0004497">
    <property type="term" value="F:monooxygenase activity"/>
    <property type="evidence" value="ECO:0007669"/>
    <property type="project" value="UniProtKB-KW"/>
</dbReference>
<proteinExistence type="inferred from homology"/>
<dbReference type="CDD" id="cd11058">
    <property type="entry name" value="CYP60B-like"/>
    <property type="match status" value="1"/>
</dbReference>
<keyword evidence="6 10" id="KW-0560">Oxidoreductase</keyword>
<dbReference type="FunFam" id="1.10.630.10:FF:000047">
    <property type="entry name" value="Cytochrome P450 monooxygenase"/>
    <property type="match status" value="1"/>
</dbReference>
<dbReference type="Pfam" id="PF00067">
    <property type="entry name" value="p450"/>
    <property type="match status" value="1"/>
</dbReference>
<dbReference type="EMBL" id="CVMT01000008">
    <property type="protein sequence ID" value="CRG90816.1"/>
    <property type="molecule type" value="Genomic_DNA"/>
</dbReference>
<dbReference type="PRINTS" id="PR00463">
    <property type="entry name" value="EP450I"/>
</dbReference>
<comment type="similarity">
    <text evidence="3 10">Belongs to the cytochrome P450 family.</text>
</comment>
<keyword evidence="5 9" id="KW-0479">Metal-binding</keyword>
<dbReference type="InterPro" id="IPR001128">
    <property type="entry name" value="Cyt_P450"/>
</dbReference>
<evidence type="ECO:0000256" key="8">
    <source>
        <dbReference type="ARBA" id="ARBA00023033"/>
    </source>
</evidence>
<dbReference type="SUPFAM" id="SSF48264">
    <property type="entry name" value="Cytochrome P450"/>
    <property type="match status" value="1"/>
</dbReference>
<dbReference type="PRINTS" id="PR00385">
    <property type="entry name" value="P450"/>
</dbReference>
<dbReference type="GO" id="GO:0005506">
    <property type="term" value="F:iron ion binding"/>
    <property type="evidence" value="ECO:0007669"/>
    <property type="project" value="InterPro"/>
</dbReference>
<dbReference type="GO" id="GO:0009403">
    <property type="term" value="P:toxin biosynthetic process"/>
    <property type="evidence" value="ECO:0007669"/>
    <property type="project" value="UniProtKB-ARBA"/>
</dbReference>
<accession>A0A0U1M7D0</accession>
<evidence type="ECO:0000256" key="7">
    <source>
        <dbReference type="ARBA" id="ARBA00023004"/>
    </source>
</evidence>
<evidence type="ECO:0000313" key="11">
    <source>
        <dbReference type="EMBL" id="CRG90816.1"/>
    </source>
</evidence>
<comment type="cofactor">
    <cofactor evidence="1 9">
        <name>heme</name>
        <dbReference type="ChEBI" id="CHEBI:30413"/>
    </cofactor>
</comment>
<reference evidence="11 12" key="1">
    <citation type="submission" date="2015-04" db="EMBL/GenBank/DDBJ databases">
        <authorList>
            <person name="Syromyatnikov M.Y."/>
            <person name="Popov V.N."/>
        </authorList>
    </citation>
    <scope>NUCLEOTIDE SEQUENCE [LARGE SCALE GENOMIC DNA]</scope>
    <source>
        <strain evidence="11">WF-38-12</strain>
    </source>
</reference>
<dbReference type="Gene3D" id="1.10.630.10">
    <property type="entry name" value="Cytochrome P450"/>
    <property type="match status" value="1"/>
</dbReference>
<evidence type="ECO:0000313" key="12">
    <source>
        <dbReference type="Proteomes" id="UP000054383"/>
    </source>
</evidence>
<dbReference type="GO" id="GO:0020037">
    <property type="term" value="F:heme binding"/>
    <property type="evidence" value="ECO:0007669"/>
    <property type="project" value="InterPro"/>
</dbReference>
<keyword evidence="8 10" id="KW-0503">Monooxygenase</keyword>
<dbReference type="AlphaFoldDB" id="A0A0U1M7D0"/>
<dbReference type="Proteomes" id="UP000054383">
    <property type="component" value="Unassembled WGS sequence"/>
</dbReference>
<keyword evidence="4 9" id="KW-0349">Heme</keyword>
<comment type="pathway">
    <text evidence="2">Secondary metabolite biosynthesis.</text>
</comment>
<evidence type="ECO:0000256" key="10">
    <source>
        <dbReference type="RuleBase" id="RU000461"/>
    </source>
</evidence>
<dbReference type="InterPro" id="IPR017972">
    <property type="entry name" value="Cyt_P450_CS"/>
</dbReference>
<name>A0A0U1M7D0_TALIS</name>
<evidence type="ECO:0000256" key="4">
    <source>
        <dbReference type="ARBA" id="ARBA00022617"/>
    </source>
</evidence>
<protein>
    <submittedName>
        <fullName evidence="11">Toxin biosynthesis cytochrome P450 monooxygenase, putative</fullName>
    </submittedName>
</protein>
<dbReference type="PANTHER" id="PTHR24305">
    <property type="entry name" value="CYTOCHROME P450"/>
    <property type="match status" value="1"/>
</dbReference>
<evidence type="ECO:0000256" key="6">
    <source>
        <dbReference type="ARBA" id="ARBA00023002"/>
    </source>
</evidence>
<organism evidence="11 12">
    <name type="scientific">Talaromyces islandicus</name>
    <name type="common">Penicillium islandicum</name>
    <dbReference type="NCBI Taxonomy" id="28573"/>
    <lineage>
        <taxon>Eukaryota</taxon>
        <taxon>Fungi</taxon>
        <taxon>Dikarya</taxon>
        <taxon>Ascomycota</taxon>
        <taxon>Pezizomycotina</taxon>
        <taxon>Eurotiomycetes</taxon>
        <taxon>Eurotiomycetidae</taxon>
        <taxon>Eurotiales</taxon>
        <taxon>Trichocomaceae</taxon>
        <taxon>Talaromyces</taxon>
        <taxon>Talaromyces sect. Islandici</taxon>
    </lineage>
</organism>
<gene>
    <name evidence="11" type="ORF">PISL3812_07862</name>
</gene>
<keyword evidence="7 9" id="KW-0408">Iron</keyword>